<name>A0A225W791_9STRA</name>
<protein>
    <submittedName>
        <fullName evidence="2">Uncharacterized protein</fullName>
    </submittedName>
</protein>
<organism evidence="2 3">
    <name type="scientific">Phytophthora megakarya</name>
    <dbReference type="NCBI Taxonomy" id="4795"/>
    <lineage>
        <taxon>Eukaryota</taxon>
        <taxon>Sar</taxon>
        <taxon>Stramenopiles</taxon>
        <taxon>Oomycota</taxon>
        <taxon>Peronosporomycetes</taxon>
        <taxon>Peronosporales</taxon>
        <taxon>Peronosporaceae</taxon>
        <taxon>Phytophthora</taxon>
    </lineage>
</organism>
<accession>A0A225W791</accession>
<gene>
    <name evidence="2" type="ORF">PHMEG_00013213</name>
</gene>
<evidence type="ECO:0000256" key="1">
    <source>
        <dbReference type="SAM" id="Phobius"/>
    </source>
</evidence>
<keyword evidence="1" id="KW-0472">Membrane</keyword>
<keyword evidence="1" id="KW-1133">Transmembrane helix</keyword>
<evidence type="ECO:0000313" key="3">
    <source>
        <dbReference type="Proteomes" id="UP000198211"/>
    </source>
</evidence>
<feature type="transmembrane region" description="Helical" evidence="1">
    <location>
        <begin position="12"/>
        <end position="32"/>
    </location>
</feature>
<dbReference type="EMBL" id="NBNE01001575">
    <property type="protein sequence ID" value="OWZ13455.1"/>
    <property type="molecule type" value="Genomic_DNA"/>
</dbReference>
<evidence type="ECO:0000313" key="2">
    <source>
        <dbReference type="EMBL" id="OWZ13455.1"/>
    </source>
</evidence>
<comment type="caution">
    <text evidence="2">The sequence shown here is derived from an EMBL/GenBank/DDBJ whole genome shotgun (WGS) entry which is preliminary data.</text>
</comment>
<proteinExistence type="predicted"/>
<keyword evidence="3" id="KW-1185">Reference proteome</keyword>
<reference evidence="3" key="1">
    <citation type="submission" date="2017-03" db="EMBL/GenBank/DDBJ databases">
        <title>Phytopthora megakarya and P. palmivora, two closely related causual agents of cacao black pod achieved similar genome size and gene model numbers by different mechanisms.</title>
        <authorList>
            <person name="Ali S."/>
            <person name="Shao J."/>
            <person name="Larry D.J."/>
            <person name="Kronmiller B."/>
            <person name="Shen D."/>
            <person name="Strem M.D."/>
            <person name="Melnick R.L."/>
            <person name="Guiltinan M.J."/>
            <person name="Tyler B.M."/>
            <person name="Meinhardt L.W."/>
            <person name="Bailey B.A."/>
        </authorList>
    </citation>
    <scope>NUCLEOTIDE SEQUENCE [LARGE SCALE GENOMIC DNA]</scope>
    <source>
        <strain evidence="3">zdho120</strain>
    </source>
</reference>
<sequence>MDGSVLKAFMNLITFLYYVYWYCHILTFCCMLKEYLSLVEPFLSANLLQQRAIMSRNSAEALDEIPVELIVKCLAAPASILISSRFRMPTFRLTARFASRISDEYKLRSSTY</sequence>
<dbReference type="AlphaFoldDB" id="A0A225W791"/>
<keyword evidence="1" id="KW-0812">Transmembrane</keyword>
<dbReference type="Proteomes" id="UP000198211">
    <property type="component" value="Unassembled WGS sequence"/>
</dbReference>